<dbReference type="Gene3D" id="2.10.110.10">
    <property type="entry name" value="Cysteine Rich Protein"/>
    <property type="match status" value="1"/>
</dbReference>
<sequence>MGRLSTCRGCGKKLKKEEKFMHSSKPYCEECFKKVERESTEYKRLIEFICNNYELDKPTGFILKQIKELKNDCGYNYAAMEYTLWYCKEVLNKPLKEKYGVSLIKYYYEDAKNYYAQQEKLKKQIDKLSDAKIKTKIVKHISMNSDNRSSLINLDELLKGGDSN</sequence>
<proteinExistence type="predicted"/>
<organism evidence="1">
    <name type="scientific">virus sp. ctmTa7</name>
    <dbReference type="NCBI Taxonomy" id="2828255"/>
    <lineage>
        <taxon>Viruses</taxon>
    </lineage>
</organism>
<dbReference type="EMBL" id="BK059091">
    <property type="protein sequence ID" value="DAE28776.1"/>
    <property type="molecule type" value="Genomic_DNA"/>
</dbReference>
<protein>
    <submittedName>
        <fullName evidence="1">Uncharacterized protein</fullName>
    </submittedName>
</protein>
<name>A0A8S5RBM0_9VIRU</name>
<reference evidence="1" key="1">
    <citation type="journal article" date="2021" name="Proc. Natl. Acad. Sci. U.S.A.">
        <title>A Catalog of Tens of Thousands of Viruses from Human Metagenomes Reveals Hidden Associations with Chronic Diseases.</title>
        <authorList>
            <person name="Tisza M.J."/>
            <person name="Buck C.B."/>
        </authorList>
    </citation>
    <scope>NUCLEOTIDE SEQUENCE</scope>
    <source>
        <strain evidence="1">CtmTa7</strain>
    </source>
</reference>
<accession>A0A8S5RBM0</accession>
<evidence type="ECO:0000313" key="1">
    <source>
        <dbReference type="EMBL" id="DAE28776.1"/>
    </source>
</evidence>